<comment type="caution">
    <text evidence="2">The sequence shown here is derived from an EMBL/GenBank/DDBJ whole genome shotgun (WGS) entry which is preliminary data.</text>
</comment>
<dbReference type="EMBL" id="CAHIKZ030003108">
    <property type="protein sequence ID" value="CAE1296274.1"/>
    <property type="molecule type" value="Genomic_DNA"/>
</dbReference>
<keyword evidence="1" id="KW-0472">Membrane</keyword>
<accession>A0A812D7P7</accession>
<feature type="transmembrane region" description="Helical" evidence="1">
    <location>
        <begin position="179"/>
        <end position="200"/>
    </location>
</feature>
<organism evidence="2 3">
    <name type="scientific">Acanthosepion pharaonis</name>
    <name type="common">Pharaoh cuttlefish</name>
    <name type="synonym">Sepia pharaonis</name>
    <dbReference type="NCBI Taxonomy" id="158019"/>
    <lineage>
        <taxon>Eukaryota</taxon>
        <taxon>Metazoa</taxon>
        <taxon>Spiralia</taxon>
        <taxon>Lophotrochozoa</taxon>
        <taxon>Mollusca</taxon>
        <taxon>Cephalopoda</taxon>
        <taxon>Coleoidea</taxon>
        <taxon>Decapodiformes</taxon>
        <taxon>Sepiida</taxon>
        <taxon>Sepiina</taxon>
        <taxon>Sepiidae</taxon>
        <taxon>Acanthosepion</taxon>
    </lineage>
</organism>
<keyword evidence="1" id="KW-0812">Transmembrane</keyword>
<feature type="transmembrane region" description="Helical" evidence="1">
    <location>
        <begin position="237"/>
        <end position="256"/>
    </location>
</feature>
<evidence type="ECO:0000313" key="3">
    <source>
        <dbReference type="Proteomes" id="UP000597762"/>
    </source>
</evidence>
<dbReference type="Proteomes" id="UP000597762">
    <property type="component" value="Unassembled WGS sequence"/>
</dbReference>
<keyword evidence="1" id="KW-1133">Transmembrane helix</keyword>
<feature type="transmembrane region" description="Helical" evidence="1">
    <location>
        <begin position="92"/>
        <end position="116"/>
    </location>
</feature>
<proteinExistence type="predicted"/>
<feature type="transmembrane region" description="Helical" evidence="1">
    <location>
        <begin position="268"/>
        <end position="296"/>
    </location>
</feature>
<evidence type="ECO:0000256" key="1">
    <source>
        <dbReference type="SAM" id="Phobius"/>
    </source>
</evidence>
<gene>
    <name evidence="2" type="ORF">SPHA_51356</name>
</gene>
<name>A0A812D7P7_ACAPH</name>
<feature type="transmembrane region" description="Helical" evidence="1">
    <location>
        <begin position="128"/>
        <end position="159"/>
    </location>
</feature>
<reference evidence="2" key="1">
    <citation type="submission" date="2021-01" db="EMBL/GenBank/DDBJ databases">
        <authorList>
            <person name="Li R."/>
            <person name="Bekaert M."/>
        </authorList>
    </citation>
    <scope>NUCLEOTIDE SEQUENCE</scope>
    <source>
        <strain evidence="2">Farmed</strain>
    </source>
</reference>
<protein>
    <submittedName>
        <fullName evidence="2">Uncharacterized protein</fullName>
    </submittedName>
</protein>
<evidence type="ECO:0000313" key="2">
    <source>
        <dbReference type="EMBL" id="CAE1296274.1"/>
    </source>
</evidence>
<dbReference type="AlphaFoldDB" id="A0A812D7P7"/>
<sequence>MLFKFFLLQRFVELLTFRDTEKKKYWDPYLGDSCHFNDTHLLQLTHRISPAKWSLLQKQSQVSIAPFTYPFLFCLFLPYHLIHILLLPSFSLLSFFCSTSSKFFLSLCLLPLHLFVFPLPTPSSSPSFLCLLLPHLSSLCLLLLPPFAYSSSICLLFAYSSSYSLFISLPTPPSSSYSFFISLFTPSSSLFLLLLHLSFYSFFISLFTPSSSLFYSFFISLFTPSSSLFLLLLHLSFYSFFISLLTPSSSLFLLPLRLSSLPNLPPSLCLITINSLYLIVLSSSLFSAHSLCFSIYPYHFLFTSP</sequence>
<keyword evidence="3" id="KW-1185">Reference proteome</keyword>
<feature type="transmembrane region" description="Helical" evidence="1">
    <location>
        <begin position="212"/>
        <end position="231"/>
    </location>
</feature>